<organism evidence="2 3">
    <name type="scientific">Halorubrum ezzemoulense</name>
    <name type="common">Halorubrum chaoviator</name>
    <dbReference type="NCBI Taxonomy" id="337243"/>
    <lineage>
        <taxon>Archaea</taxon>
        <taxon>Methanobacteriati</taxon>
        <taxon>Methanobacteriota</taxon>
        <taxon>Stenosarchaea group</taxon>
        <taxon>Halobacteria</taxon>
        <taxon>Halobacteriales</taxon>
        <taxon>Haloferacaceae</taxon>
        <taxon>Halorubrum</taxon>
    </lineage>
</organism>
<protein>
    <submittedName>
        <fullName evidence="2">Uncharacterized protein</fullName>
    </submittedName>
</protein>
<feature type="transmembrane region" description="Helical" evidence="1">
    <location>
        <begin position="209"/>
        <end position="233"/>
    </location>
</feature>
<dbReference type="AlphaFoldDB" id="A0A256JW93"/>
<comment type="caution">
    <text evidence="2">The sequence shown here is derived from an EMBL/GenBank/DDBJ whole genome shotgun (WGS) entry which is preliminary data.</text>
</comment>
<dbReference type="Proteomes" id="UP000216758">
    <property type="component" value="Unassembled WGS sequence"/>
</dbReference>
<reference evidence="2 3" key="1">
    <citation type="journal article" date="2014" name="Front. Microbiol.">
        <title>Population and genomic analysis of the genus Halorubrum.</title>
        <authorList>
            <person name="Fullmer M.S."/>
            <person name="Soucy S.M."/>
            <person name="Swithers K.S."/>
            <person name="Makkay A.M."/>
            <person name="Wheeler R."/>
            <person name="Ventosa A."/>
            <person name="Gogarten J.P."/>
            <person name="Papke R.T."/>
        </authorList>
    </citation>
    <scope>NUCLEOTIDE SEQUENCE [LARGE SCALE GENOMIC DNA]</scope>
    <source>
        <strain evidence="2 3">G37</strain>
    </source>
</reference>
<feature type="transmembrane region" description="Helical" evidence="1">
    <location>
        <begin position="43"/>
        <end position="65"/>
    </location>
</feature>
<accession>A0A256JW93</accession>
<feature type="transmembrane region" description="Helical" evidence="1">
    <location>
        <begin position="77"/>
        <end position="99"/>
    </location>
</feature>
<evidence type="ECO:0000313" key="2">
    <source>
        <dbReference type="EMBL" id="OYR72652.1"/>
    </source>
</evidence>
<keyword evidence="1" id="KW-0812">Transmembrane</keyword>
<proteinExistence type="predicted"/>
<name>A0A256JW93_HALEZ</name>
<evidence type="ECO:0000313" key="3">
    <source>
        <dbReference type="Proteomes" id="UP000216758"/>
    </source>
</evidence>
<dbReference type="EMBL" id="NHPB01000011">
    <property type="protein sequence ID" value="OYR72652.1"/>
    <property type="molecule type" value="Genomic_DNA"/>
</dbReference>
<keyword evidence="1" id="KW-1133">Transmembrane helix</keyword>
<sequence length="281" mass="29959">MIPPRDDIDGCGCIRCRGIDPAILGRSTAGDLRWSIDLLQKRLSVPVTAMIFVVMLAALELVLAPFEPTVGWVDTPIHNLIGGVLLGVLLRGYVSTVVASELTDQQMTRRETVAFAIRRLLPLSATLLGMMIIGMIAFALSLMIVSLLVFDAGVLGPSVFEGVTPILLFGPVVTVVFYKFWLAPDIAVVGRAGPVTALRISWTTTTSQWLRVVSLLVSFIATVAVPDILSGALAATNAEFVLGAPGSETLVSGFRWLTASVWYSVGTQIYVRSILGGSGIS</sequence>
<feature type="transmembrane region" description="Helical" evidence="1">
    <location>
        <begin position="162"/>
        <end position="181"/>
    </location>
</feature>
<keyword evidence="1" id="KW-0472">Membrane</keyword>
<evidence type="ECO:0000256" key="1">
    <source>
        <dbReference type="SAM" id="Phobius"/>
    </source>
</evidence>
<feature type="transmembrane region" description="Helical" evidence="1">
    <location>
        <begin position="120"/>
        <end position="150"/>
    </location>
</feature>
<gene>
    <name evidence="2" type="ORF">DJ78_02265</name>
</gene>